<evidence type="ECO:0000313" key="2">
    <source>
        <dbReference type="Proteomes" id="UP000247480"/>
    </source>
</evidence>
<accession>A0A2V0QEM8</accession>
<reference evidence="1 2" key="1">
    <citation type="submission" date="2018-04" db="EMBL/GenBank/DDBJ databases">
        <title>Draft genome sequence of Pseudomonas syringae pv. actinidiae biovar 1 strains isolated from kiwifruit in Kagawa prefecture.</title>
        <authorList>
            <person name="Tabuchi M."/>
            <person name="Saito M."/>
            <person name="Fujiwara S."/>
            <person name="Sasa N."/>
            <person name="Akimitsu K."/>
            <person name="Gomi K."/>
            <person name="Konishi-Sugita S."/>
            <person name="Hamano K."/>
            <person name="Kataoka I."/>
        </authorList>
    </citation>
    <scope>NUCLEOTIDE SEQUENCE [LARGE SCALE GENOMIC DNA]</scope>
    <source>
        <strain evidence="1 2">MAFF212206</strain>
    </source>
</reference>
<proteinExistence type="predicted"/>
<protein>
    <submittedName>
        <fullName evidence="1">Uncharacterized protein</fullName>
    </submittedName>
</protein>
<comment type="caution">
    <text evidence="1">The sequence shown here is derived from an EMBL/GenBank/DDBJ whole genome shotgun (WGS) entry which is preliminary data.</text>
</comment>
<dbReference type="EMBL" id="BGJZ01000246">
    <property type="protein sequence ID" value="GBH11586.1"/>
    <property type="molecule type" value="Genomic_DNA"/>
</dbReference>
<dbReference type="Proteomes" id="UP000247480">
    <property type="component" value="Unassembled WGS sequence"/>
</dbReference>
<dbReference type="AlphaFoldDB" id="A0A2V0QEM8"/>
<gene>
    <name evidence="1" type="ORF">KPSA1_05027</name>
</gene>
<name>A0A2V0QEM8_PSESF</name>
<organism evidence="1 2">
    <name type="scientific">Pseudomonas syringae pv. actinidiae</name>
    <dbReference type="NCBI Taxonomy" id="103796"/>
    <lineage>
        <taxon>Bacteria</taxon>
        <taxon>Pseudomonadati</taxon>
        <taxon>Pseudomonadota</taxon>
        <taxon>Gammaproteobacteria</taxon>
        <taxon>Pseudomonadales</taxon>
        <taxon>Pseudomonadaceae</taxon>
        <taxon>Pseudomonas</taxon>
        <taxon>Pseudomonas syringae</taxon>
    </lineage>
</organism>
<sequence length="42" mass="4562">MTTAAVAVLHDGFGLRHLQGIEHLAEFLRQRARAATGTESTQ</sequence>
<evidence type="ECO:0000313" key="1">
    <source>
        <dbReference type="EMBL" id="GBH11586.1"/>
    </source>
</evidence>